<reference evidence="2 3" key="1">
    <citation type="submission" date="2024-10" db="EMBL/GenBank/DDBJ databases">
        <title>The Natural Products Discovery Center: Release of the First 8490 Sequenced Strains for Exploring Actinobacteria Biosynthetic Diversity.</title>
        <authorList>
            <person name="Kalkreuter E."/>
            <person name="Kautsar S.A."/>
            <person name="Yang D."/>
            <person name="Bader C.D."/>
            <person name="Teijaro C.N."/>
            <person name="Fluegel L."/>
            <person name="Davis C.M."/>
            <person name="Simpson J.R."/>
            <person name="Lauterbach L."/>
            <person name="Steele A.D."/>
            <person name="Gui C."/>
            <person name="Meng S."/>
            <person name="Li G."/>
            <person name="Viehrig K."/>
            <person name="Ye F."/>
            <person name="Su P."/>
            <person name="Kiefer A.F."/>
            <person name="Nichols A."/>
            <person name="Cepeda A.J."/>
            <person name="Yan W."/>
            <person name="Fan B."/>
            <person name="Jiang Y."/>
            <person name="Adhikari A."/>
            <person name="Zheng C.-J."/>
            <person name="Schuster L."/>
            <person name="Cowan T.M."/>
            <person name="Smanski M.J."/>
            <person name="Chevrette M.G."/>
            <person name="De Carvalho L.P.S."/>
            <person name="Shen B."/>
        </authorList>
    </citation>
    <scope>NUCLEOTIDE SEQUENCE [LARGE SCALE GENOMIC DNA]</scope>
    <source>
        <strain evidence="2 3">NPDC002593</strain>
    </source>
</reference>
<dbReference type="CDD" id="cd08369">
    <property type="entry name" value="FMT_core"/>
    <property type="match status" value="1"/>
</dbReference>
<dbReference type="Pfam" id="PF00551">
    <property type="entry name" value="Formyl_trans_N"/>
    <property type="match status" value="1"/>
</dbReference>
<comment type="caution">
    <text evidence="2">The sequence shown here is derived from an EMBL/GenBank/DDBJ whole genome shotgun (WGS) entry which is preliminary data.</text>
</comment>
<protein>
    <submittedName>
        <fullName evidence="2">Methionyl-tRNA formyltransferase</fullName>
        <ecNumber evidence="2">2.1.2.9</ecNumber>
    </submittedName>
</protein>
<dbReference type="PANTHER" id="PTHR11138:SF5">
    <property type="entry name" value="METHIONYL-TRNA FORMYLTRANSFERASE, MITOCHONDRIAL"/>
    <property type="match status" value="1"/>
</dbReference>
<sequence length="297" mass="32120">MSRGGVLVEPLRVALASSRSEGLIALYEACTRAGHLPAAAIAPRPTAPKGPVDVKSATEFSAFVHAVPDGLDLILVAGNNGLDMALSGYHADIMICHGFPWRLSETVLRTPRLGVLNIHTSLLPRHRGPMPVHWALLHGDTETGVTIHWMDHDFDAGPIVAQQAGVLLPDTIDDEIADGLIRTFDDITRDLVPIALERATQGCPGEPQNHADATYEGPIGPEWSTVDWSRTAHEIHNQVRARRFGIYDPPGPTAELDGHRISLLQTSLQPADGLQAQCSDAPLWITQYLHLPDSTEG</sequence>
<dbReference type="PANTHER" id="PTHR11138">
    <property type="entry name" value="METHIONYL-TRNA FORMYLTRANSFERASE"/>
    <property type="match status" value="1"/>
</dbReference>
<gene>
    <name evidence="2" type="ORF">ACFYXQ_45190</name>
</gene>
<feature type="domain" description="Formyl transferase N-terminal" evidence="1">
    <location>
        <begin position="76"/>
        <end position="171"/>
    </location>
</feature>
<dbReference type="GO" id="GO:0004479">
    <property type="term" value="F:methionyl-tRNA formyltransferase activity"/>
    <property type="evidence" value="ECO:0007669"/>
    <property type="project" value="UniProtKB-EC"/>
</dbReference>
<evidence type="ECO:0000259" key="1">
    <source>
        <dbReference type="Pfam" id="PF00551"/>
    </source>
</evidence>
<dbReference type="InterPro" id="IPR036477">
    <property type="entry name" value="Formyl_transf_N_sf"/>
</dbReference>
<dbReference type="InterPro" id="IPR011034">
    <property type="entry name" value="Formyl_transferase-like_C_sf"/>
</dbReference>
<accession>A0ABW6SF60</accession>
<dbReference type="EMBL" id="JBIAQY010000034">
    <property type="protein sequence ID" value="MFF3574963.1"/>
    <property type="molecule type" value="Genomic_DNA"/>
</dbReference>
<name>A0ABW6SF60_9NOCA</name>
<dbReference type="InterPro" id="IPR002376">
    <property type="entry name" value="Formyl_transf_N"/>
</dbReference>
<keyword evidence="2" id="KW-0808">Transferase</keyword>
<keyword evidence="3" id="KW-1185">Reference proteome</keyword>
<dbReference type="SUPFAM" id="SSF53328">
    <property type="entry name" value="Formyltransferase"/>
    <property type="match status" value="1"/>
</dbReference>
<proteinExistence type="predicted"/>
<dbReference type="Gene3D" id="3.40.50.12230">
    <property type="match status" value="1"/>
</dbReference>
<organism evidence="2 3">
    <name type="scientific">Nocardia jiangxiensis</name>
    <dbReference type="NCBI Taxonomy" id="282685"/>
    <lineage>
        <taxon>Bacteria</taxon>
        <taxon>Bacillati</taxon>
        <taxon>Actinomycetota</taxon>
        <taxon>Actinomycetes</taxon>
        <taxon>Mycobacteriales</taxon>
        <taxon>Nocardiaceae</taxon>
        <taxon>Nocardia</taxon>
    </lineage>
</organism>
<dbReference type="RefSeq" id="WP_083896131.1">
    <property type="nucleotide sequence ID" value="NZ_JBIAQY010000034.1"/>
</dbReference>
<dbReference type="SUPFAM" id="SSF50486">
    <property type="entry name" value="FMT C-terminal domain-like"/>
    <property type="match status" value="1"/>
</dbReference>
<dbReference type="EC" id="2.1.2.9" evidence="2"/>
<dbReference type="Proteomes" id="UP001601992">
    <property type="component" value="Unassembled WGS sequence"/>
</dbReference>
<evidence type="ECO:0000313" key="2">
    <source>
        <dbReference type="EMBL" id="MFF3574963.1"/>
    </source>
</evidence>
<evidence type="ECO:0000313" key="3">
    <source>
        <dbReference type="Proteomes" id="UP001601992"/>
    </source>
</evidence>